<dbReference type="SUPFAM" id="SSF50341">
    <property type="entry name" value="CheW-like"/>
    <property type="match status" value="2"/>
</dbReference>
<feature type="region of interest" description="Disordered" evidence="12">
    <location>
        <begin position="129"/>
        <end position="189"/>
    </location>
</feature>
<dbReference type="GO" id="GO:0005737">
    <property type="term" value="C:cytoplasm"/>
    <property type="evidence" value="ECO:0007669"/>
    <property type="project" value="InterPro"/>
</dbReference>
<dbReference type="SMART" id="SM00260">
    <property type="entry name" value="CheW"/>
    <property type="match status" value="2"/>
</dbReference>
<dbReference type="SUPFAM" id="SSF47226">
    <property type="entry name" value="Histidine-containing phosphotransfer domain, HPT domain"/>
    <property type="match status" value="1"/>
</dbReference>
<dbReference type="SUPFAM" id="SSF55874">
    <property type="entry name" value="ATPase domain of HSP90 chaperone/DNA topoisomerase II/histidine kinase"/>
    <property type="match status" value="1"/>
</dbReference>
<evidence type="ECO:0000259" key="16">
    <source>
        <dbReference type="PROSITE" id="PS50894"/>
    </source>
</evidence>
<dbReference type="SMART" id="SM00073">
    <property type="entry name" value="HPT"/>
    <property type="match status" value="1"/>
</dbReference>
<feature type="domain" description="CheW-like" evidence="15">
    <location>
        <begin position="564"/>
        <end position="733"/>
    </location>
</feature>
<keyword evidence="5" id="KW-0808">Transferase</keyword>
<dbReference type="SMART" id="SM00387">
    <property type="entry name" value="HATPase_c"/>
    <property type="match status" value="1"/>
</dbReference>
<comment type="catalytic activity">
    <reaction evidence="1">
        <text>ATP + protein L-histidine = ADP + protein N-phospho-L-histidine.</text>
        <dbReference type="EC" id="2.7.13.3"/>
    </reaction>
</comment>
<dbReference type="InterPro" id="IPR003594">
    <property type="entry name" value="HATPase_dom"/>
</dbReference>
<dbReference type="CDD" id="cd00731">
    <property type="entry name" value="CheA_reg"/>
    <property type="match status" value="1"/>
</dbReference>
<feature type="compositionally biased region" description="Basic and acidic residues" evidence="12">
    <location>
        <begin position="287"/>
        <end position="299"/>
    </location>
</feature>
<dbReference type="InterPro" id="IPR004105">
    <property type="entry name" value="CheA-like_dim"/>
</dbReference>
<dbReference type="Gene3D" id="2.30.30.40">
    <property type="entry name" value="SH3 Domains"/>
    <property type="match status" value="1"/>
</dbReference>
<evidence type="ECO:0000256" key="11">
    <source>
        <dbReference type="SAM" id="Coils"/>
    </source>
</evidence>
<dbReference type="GO" id="GO:0000155">
    <property type="term" value="F:phosphorelay sensor kinase activity"/>
    <property type="evidence" value="ECO:0007669"/>
    <property type="project" value="InterPro"/>
</dbReference>
<evidence type="ECO:0000256" key="12">
    <source>
        <dbReference type="SAM" id="MobiDB-lite"/>
    </source>
</evidence>
<dbReference type="FunFam" id="3.30.565.10:FF:000016">
    <property type="entry name" value="Chemotaxis protein CheA, putative"/>
    <property type="match status" value="1"/>
</dbReference>
<dbReference type="Gene3D" id="1.10.287.560">
    <property type="entry name" value="Histidine kinase CheA-like, homodimeric domain"/>
    <property type="match status" value="1"/>
</dbReference>
<feature type="coiled-coil region" evidence="11">
    <location>
        <begin position="209"/>
        <end position="247"/>
    </location>
</feature>
<name>A0A8J6YLS4_9PROT</name>
<evidence type="ECO:0000256" key="2">
    <source>
        <dbReference type="ARBA" id="ARBA00012438"/>
    </source>
</evidence>
<keyword evidence="11" id="KW-0175">Coiled coil</keyword>
<feature type="domain" description="HPt" evidence="16">
    <location>
        <begin position="1"/>
        <end position="101"/>
    </location>
</feature>
<dbReference type="SUPFAM" id="SSF52172">
    <property type="entry name" value="CheY-like"/>
    <property type="match status" value="1"/>
</dbReference>
<dbReference type="InterPro" id="IPR004358">
    <property type="entry name" value="Sig_transdc_His_kin-like_C"/>
</dbReference>
<feature type="compositionally biased region" description="Low complexity" evidence="12">
    <location>
        <begin position="147"/>
        <end position="156"/>
    </location>
</feature>
<dbReference type="CDD" id="cd00088">
    <property type="entry name" value="HPT"/>
    <property type="match status" value="1"/>
</dbReference>
<dbReference type="InterPro" id="IPR008207">
    <property type="entry name" value="Sig_transdc_His_kin_Hpt_dom"/>
</dbReference>
<dbReference type="Proteomes" id="UP000631034">
    <property type="component" value="Unassembled WGS sequence"/>
</dbReference>
<dbReference type="PRINTS" id="PR00344">
    <property type="entry name" value="BCTRLSENSOR"/>
</dbReference>
<evidence type="ECO:0000256" key="7">
    <source>
        <dbReference type="ARBA" id="ARBA00023012"/>
    </source>
</evidence>
<feature type="compositionally biased region" description="Low complexity" evidence="12">
    <location>
        <begin position="274"/>
        <end position="284"/>
    </location>
</feature>
<protein>
    <recommendedName>
        <fullName evidence="3">Chemotaxis protein CheA</fullName>
        <ecNumber evidence="2">2.7.13.3</ecNumber>
    </recommendedName>
</protein>
<keyword evidence="4 10" id="KW-0597">Phosphoprotein</keyword>
<dbReference type="Gene3D" id="3.30.565.10">
    <property type="entry name" value="Histidine kinase-like ATPase, C-terminal domain"/>
    <property type="match status" value="1"/>
</dbReference>
<keyword evidence="6" id="KW-0418">Kinase</keyword>
<dbReference type="InterPro" id="IPR036890">
    <property type="entry name" value="HATPase_C_sf"/>
</dbReference>
<dbReference type="GO" id="GO:0005524">
    <property type="term" value="F:ATP binding"/>
    <property type="evidence" value="ECO:0007669"/>
    <property type="project" value="UniProtKB-KW"/>
</dbReference>
<evidence type="ECO:0000259" key="15">
    <source>
        <dbReference type="PROSITE" id="PS50851"/>
    </source>
</evidence>
<evidence type="ECO:0000256" key="1">
    <source>
        <dbReference type="ARBA" id="ARBA00000085"/>
    </source>
</evidence>
<dbReference type="Pfam" id="PF02895">
    <property type="entry name" value="H-kinase_dim"/>
    <property type="match status" value="1"/>
</dbReference>
<dbReference type="SMART" id="SM01231">
    <property type="entry name" value="H-kinase_dim"/>
    <property type="match status" value="1"/>
</dbReference>
<feature type="modified residue" description="Phosphohistidine" evidence="9">
    <location>
        <position position="44"/>
    </location>
</feature>
<evidence type="ECO:0000256" key="10">
    <source>
        <dbReference type="PROSITE-ProRule" id="PRU00169"/>
    </source>
</evidence>
<dbReference type="InterPro" id="IPR005467">
    <property type="entry name" value="His_kinase_dom"/>
</dbReference>
<evidence type="ECO:0000259" key="13">
    <source>
        <dbReference type="PROSITE" id="PS50109"/>
    </source>
</evidence>
<sequence length="1032" mass="109122">MDDLLNEFLTETAENLATLDVDLVNLERSPNDRDILSNIFRLVHTIKGTCGFLGLPRLEALAHSGENVLGKFRDGELEVTPDAVTAILHMIDRIREILAHIEETESEPEGTDQDLKDILNAFASGLSPGVAPGAPASPAAPPPVASTPPAASTTPAAAPPVFSPAPAGLDLEPEPEHDTAPDGPVEADGGFPVAAELLAEVEMATAAGVRAATAEEIAAELALERAREQARDEAASAQAAAEAAALAAAEAEAAAAAFAAAAATPPPSAPAAPPAGDTPHAAPAEATGDRKGLPARTDKTVAPAGEGKETSVAAQSIRVSVDLLENLMTLVSELVLTRNQLLQMVRGADDSVFYGPLQRLSHITTDIQEGVMKTRMQPIGNAWAKLPRIVRDLAIETGKKIDLQMYGADTELDRQVLELIKDPLTHMVRNSADHGLEEPESRIAAGKPEVGVVKLNAYHEGGHIIIEISDDGRGLNLARIKDKAFQNGIASEAELDAMSDQQAAQLIFRAGLSTAEKVTSVSGRGVGMDVVRTNIEKIGGTIELKTFEGRGSTFTIKIPLTLAIVSALIVAAGGERFAIPQISVVELVRVTPDSSNTIERINNAPVLRLRDRLMPLVSLSTLLNLDAPGRNRPPAPAPSGTPGSEGARADAPAPAFGTGADPMTEETYIVVSQVGTYSFGIIVDRVFDTEEIVVKPVASLLRNITMFSGNTILGDGSVIMILDPNGIANAIGETSMGGASTAADAHAALGSSSEDKTSLLVFRAGSRELKAVPLALIARLEEIELSQIEYSGARPLVQYRGQLMPLVAISEATAIRSEGRQPVLVFNDRDRVMGLLVDEIVDIVEDRLKVELKADMRGIVGTAVVNDRATDIIDTGYYLTQAFGNWFEASAVDSLGNASRKRRVLILDDSVFFLNVMTPMLSAAGYEVTTTTSSQKALGLRDKGVMFDAVISDIEMPDMNGFEFAENVRKGGKWADIPLVALSGHATEHDLARARDAGFDDYVAKFDREALLEVLSQLMLCESPGAHEGESA</sequence>
<comment type="function">
    <text evidence="8">Involved in the transmission of sensory signals from the chemoreceptors to the flagellar motors. CheA is autophosphorylated; it can transfer its phosphate group to either CheB or CheY.</text>
</comment>
<dbReference type="Pfam" id="PF02518">
    <property type="entry name" value="HATPase_c"/>
    <property type="match status" value="1"/>
</dbReference>
<proteinExistence type="predicted"/>
<dbReference type="Gene3D" id="3.40.50.2300">
    <property type="match status" value="1"/>
</dbReference>
<dbReference type="InterPro" id="IPR001789">
    <property type="entry name" value="Sig_transdc_resp-reg_receiver"/>
</dbReference>
<dbReference type="Pfam" id="PF01584">
    <property type="entry name" value="CheW"/>
    <property type="match status" value="3"/>
</dbReference>
<dbReference type="Pfam" id="PF01627">
    <property type="entry name" value="Hpt"/>
    <property type="match status" value="1"/>
</dbReference>
<dbReference type="Gene3D" id="2.40.50.180">
    <property type="entry name" value="CheA-289, Domain 4"/>
    <property type="match status" value="1"/>
</dbReference>
<gene>
    <name evidence="17" type="ORF">IHV25_03615</name>
</gene>
<dbReference type="InterPro" id="IPR011006">
    <property type="entry name" value="CheY-like_superfamily"/>
</dbReference>
<dbReference type="InterPro" id="IPR036641">
    <property type="entry name" value="HPT_dom_sf"/>
</dbReference>
<evidence type="ECO:0000256" key="9">
    <source>
        <dbReference type="PROSITE-ProRule" id="PRU00110"/>
    </source>
</evidence>
<dbReference type="InterPro" id="IPR037006">
    <property type="entry name" value="CheA-like_homodim_sf"/>
</dbReference>
<dbReference type="SMART" id="SM00448">
    <property type="entry name" value="REC"/>
    <property type="match status" value="1"/>
</dbReference>
<dbReference type="CDD" id="cd16916">
    <property type="entry name" value="HATPase_CheA-like"/>
    <property type="match status" value="1"/>
</dbReference>
<evidence type="ECO:0000256" key="5">
    <source>
        <dbReference type="ARBA" id="ARBA00022679"/>
    </source>
</evidence>
<feature type="region of interest" description="Disordered" evidence="12">
    <location>
        <begin position="264"/>
        <end position="311"/>
    </location>
</feature>
<dbReference type="PROSITE" id="PS50894">
    <property type="entry name" value="HPT"/>
    <property type="match status" value="1"/>
</dbReference>
<dbReference type="PANTHER" id="PTHR43395">
    <property type="entry name" value="SENSOR HISTIDINE KINASE CHEA"/>
    <property type="match status" value="1"/>
</dbReference>
<evidence type="ECO:0000256" key="6">
    <source>
        <dbReference type="ARBA" id="ARBA00022777"/>
    </source>
</evidence>
<dbReference type="InterPro" id="IPR051315">
    <property type="entry name" value="Bact_Chemotaxis_CheA"/>
</dbReference>
<dbReference type="InterPro" id="IPR036061">
    <property type="entry name" value="CheW-like_dom_sf"/>
</dbReference>
<keyword evidence="18" id="KW-1185">Reference proteome</keyword>
<dbReference type="PROSITE" id="PS50851">
    <property type="entry name" value="CHEW"/>
    <property type="match status" value="2"/>
</dbReference>
<evidence type="ECO:0000256" key="3">
    <source>
        <dbReference type="ARBA" id="ARBA00021495"/>
    </source>
</evidence>
<comment type="caution">
    <text evidence="17">The sequence shown here is derived from an EMBL/GenBank/DDBJ whole genome shotgun (WGS) entry which is preliminary data.</text>
</comment>
<dbReference type="RefSeq" id="WP_192533748.1">
    <property type="nucleotide sequence ID" value="NZ_JACZHT010000002.1"/>
</dbReference>
<accession>A0A8J6YLS4</accession>
<dbReference type="InterPro" id="IPR002545">
    <property type="entry name" value="CheW-lke_dom"/>
</dbReference>
<feature type="domain" description="Response regulatory" evidence="14">
    <location>
        <begin position="903"/>
        <end position="1020"/>
    </location>
</feature>
<dbReference type="PROSITE" id="PS50109">
    <property type="entry name" value="HIS_KIN"/>
    <property type="match status" value="1"/>
</dbReference>
<dbReference type="Gene3D" id="1.20.120.160">
    <property type="entry name" value="HPT domain"/>
    <property type="match status" value="1"/>
</dbReference>
<reference evidence="17" key="1">
    <citation type="submission" date="2020-10" db="EMBL/GenBank/DDBJ databases">
        <title>Genome sequence of the unusual species of purple photosynthetic bacteria, Phaeovibrio sulfidiphilus DSM 23193, type strain.</title>
        <authorList>
            <person name="Kyndt J.A."/>
            <person name="Meyer T.E."/>
        </authorList>
    </citation>
    <scope>NUCLEOTIDE SEQUENCE</scope>
    <source>
        <strain evidence="17">DSM 23193</strain>
    </source>
</reference>
<feature type="compositionally biased region" description="Pro residues" evidence="12">
    <location>
        <begin position="264"/>
        <end position="273"/>
    </location>
</feature>
<evidence type="ECO:0000259" key="14">
    <source>
        <dbReference type="PROSITE" id="PS50110"/>
    </source>
</evidence>
<dbReference type="EC" id="2.7.13.3" evidence="2"/>
<evidence type="ECO:0000313" key="18">
    <source>
        <dbReference type="Proteomes" id="UP000631034"/>
    </source>
</evidence>
<feature type="modified residue" description="4-aspartylphosphate" evidence="10">
    <location>
        <position position="953"/>
    </location>
</feature>
<dbReference type="PROSITE" id="PS50110">
    <property type="entry name" value="RESPONSE_REGULATORY"/>
    <property type="match status" value="1"/>
</dbReference>
<feature type="domain" description="Histidine kinase" evidence="13">
    <location>
        <begin position="312"/>
        <end position="562"/>
    </location>
</feature>
<dbReference type="GO" id="GO:0006935">
    <property type="term" value="P:chemotaxis"/>
    <property type="evidence" value="ECO:0007669"/>
    <property type="project" value="UniProtKB-KW"/>
</dbReference>
<feature type="region of interest" description="Disordered" evidence="12">
    <location>
        <begin position="625"/>
        <end position="658"/>
    </location>
</feature>
<dbReference type="EMBL" id="JACZHT010000002">
    <property type="protein sequence ID" value="MBE1236740.1"/>
    <property type="molecule type" value="Genomic_DNA"/>
</dbReference>
<keyword evidence="7" id="KW-0902">Two-component regulatory system</keyword>
<dbReference type="SUPFAM" id="SSF47384">
    <property type="entry name" value="Homodimeric domain of signal transducing histidine kinase"/>
    <property type="match status" value="1"/>
</dbReference>
<evidence type="ECO:0000256" key="4">
    <source>
        <dbReference type="ARBA" id="ARBA00022553"/>
    </source>
</evidence>
<evidence type="ECO:0000313" key="17">
    <source>
        <dbReference type="EMBL" id="MBE1236740.1"/>
    </source>
</evidence>
<evidence type="ECO:0000256" key="8">
    <source>
        <dbReference type="ARBA" id="ARBA00035100"/>
    </source>
</evidence>
<dbReference type="AlphaFoldDB" id="A0A8J6YLS4"/>
<dbReference type="InterPro" id="IPR036097">
    <property type="entry name" value="HisK_dim/P_sf"/>
</dbReference>
<dbReference type="Pfam" id="PF00072">
    <property type="entry name" value="Response_reg"/>
    <property type="match status" value="1"/>
</dbReference>
<dbReference type="PANTHER" id="PTHR43395:SF1">
    <property type="entry name" value="CHEMOTAXIS PROTEIN CHEA"/>
    <property type="match status" value="1"/>
</dbReference>
<feature type="domain" description="CheW-like" evidence="15">
    <location>
        <begin position="756"/>
        <end position="884"/>
    </location>
</feature>
<organism evidence="17 18">
    <name type="scientific">Phaeovibrio sulfidiphilus</name>
    <dbReference type="NCBI Taxonomy" id="1220600"/>
    <lineage>
        <taxon>Bacteria</taxon>
        <taxon>Pseudomonadati</taxon>
        <taxon>Pseudomonadota</taxon>
        <taxon>Alphaproteobacteria</taxon>
        <taxon>Rhodospirillales</taxon>
        <taxon>Rhodospirillaceae</taxon>
        <taxon>Phaeovibrio</taxon>
    </lineage>
</organism>